<evidence type="ECO:0000256" key="5">
    <source>
        <dbReference type="ARBA" id="ARBA00022989"/>
    </source>
</evidence>
<evidence type="ECO:0000256" key="2">
    <source>
        <dbReference type="ARBA" id="ARBA00005811"/>
    </source>
</evidence>
<evidence type="ECO:0000256" key="3">
    <source>
        <dbReference type="ARBA" id="ARBA00022475"/>
    </source>
</evidence>
<evidence type="ECO:0000256" key="8">
    <source>
        <dbReference type="SAM" id="MobiDB-lite"/>
    </source>
</evidence>
<evidence type="ECO:0000256" key="4">
    <source>
        <dbReference type="ARBA" id="ARBA00022692"/>
    </source>
</evidence>
<dbReference type="InterPro" id="IPR003400">
    <property type="entry name" value="ExbD"/>
</dbReference>
<feature type="transmembrane region" description="Helical" evidence="9">
    <location>
        <begin position="21"/>
        <end position="40"/>
    </location>
</feature>
<feature type="region of interest" description="Disordered" evidence="8">
    <location>
        <begin position="165"/>
        <end position="190"/>
    </location>
</feature>
<keyword evidence="6 9" id="KW-0472">Membrane</keyword>
<comment type="similarity">
    <text evidence="2 7">Belongs to the ExbD/TolR family.</text>
</comment>
<comment type="subcellular location">
    <subcellularLocation>
        <location evidence="1">Cell membrane</location>
        <topology evidence="1">Single-pass membrane protein</topology>
    </subcellularLocation>
    <subcellularLocation>
        <location evidence="7">Cell membrane</location>
        <topology evidence="7">Single-pass type II membrane protein</topology>
    </subcellularLocation>
</comment>
<gene>
    <name evidence="10" type="ORF">JM946_21470</name>
</gene>
<dbReference type="RefSeq" id="WP_203169430.1">
    <property type="nucleotide sequence ID" value="NZ_JAEVLS010000005.1"/>
</dbReference>
<sequence length="190" mass="20410">MISRIKRHRKRQHGGAEAAGHMTLVPFIDMLMILTVFLLVHNSDTDILPNTKSIDIPLSIADKKPRPSVVVMITKEDLLVDGRAIAKLVDVVNAKEAVIQPLKQALQSQADTVLVDAAQQDIKDREVTIMGDKDTPYSVLRKIMATCTDADYGKVSLAVVEREGGAPGVSPSASGRTAAFNGSSHDVVGS</sequence>
<reference evidence="10 11" key="1">
    <citation type="journal article" date="2021" name="Int. J. Syst. Evol. Microbiol.">
        <title>Steroidobacter gossypii sp. nov., isolated from soil of cotton cropping field.</title>
        <authorList>
            <person name="Huang R."/>
            <person name="Yang S."/>
            <person name="Zhen C."/>
            <person name="Liu W."/>
        </authorList>
    </citation>
    <scope>NUCLEOTIDE SEQUENCE [LARGE SCALE GENOMIC DNA]</scope>
    <source>
        <strain evidence="10 11">S1-65</strain>
    </source>
</reference>
<evidence type="ECO:0000313" key="10">
    <source>
        <dbReference type="EMBL" id="MBM0107316.1"/>
    </source>
</evidence>
<evidence type="ECO:0000256" key="1">
    <source>
        <dbReference type="ARBA" id="ARBA00004162"/>
    </source>
</evidence>
<dbReference type="EMBL" id="JAEVLS010000005">
    <property type="protein sequence ID" value="MBM0107316.1"/>
    <property type="molecule type" value="Genomic_DNA"/>
</dbReference>
<dbReference type="Proteomes" id="UP000661077">
    <property type="component" value="Unassembled WGS sequence"/>
</dbReference>
<dbReference type="Pfam" id="PF02472">
    <property type="entry name" value="ExbD"/>
    <property type="match status" value="1"/>
</dbReference>
<keyword evidence="7" id="KW-0813">Transport</keyword>
<keyword evidence="7" id="KW-0653">Protein transport</keyword>
<keyword evidence="5 9" id="KW-1133">Transmembrane helix</keyword>
<keyword evidence="11" id="KW-1185">Reference proteome</keyword>
<keyword evidence="4 7" id="KW-0812">Transmembrane</keyword>
<dbReference type="Gene3D" id="3.30.420.270">
    <property type="match status" value="1"/>
</dbReference>
<keyword evidence="3" id="KW-1003">Cell membrane</keyword>
<comment type="caution">
    <text evidence="10">The sequence shown here is derived from an EMBL/GenBank/DDBJ whole genome shotgun (WGS) entry which is preliminary data.</text>
</comment>
<evidence type="ECO:0000313" key="11">
    <source>
        <dbReference type="Proteomes" id="UP000661077"/>
    </source>
</evidence>
<evidence type="ECO:0000256" key="6">
    <source>
        <dbReference type="ARBA" id="ARBA00023136"/>
    </source>
</evidence>
<proteinExistence type="inferred from homology"/>
<accession>A0ABS1X277</accession>
<evidence type="ECO:0000256" key="9">
    <source>
        <dbReference type="SAM" id="Phobius"/>
    </source>
</evidence>
<organism evidence="10 11">
    <name type="scientific">Steroidobacter gossypii</name>
    <dbReference type="NCBI Taxonomy" id="2805490"/>
    <lineage>
        <taxon>Bacteria</taxon>
        <taxon>Pseudomonadati</taxon>
        <taxon>Pseudomonadota</taxon>
        <taxon>Gammaproteobacteria</taxon>
        <taxon>Steroidobacterales</taxon>
        <taxon>Steroidobacteraceae</taxon>
        <taxon>Steroidobacter</taxon>
    </lineage>
</organism>
<name>A0ABS1X277_9GAMM</name>
<protein>
    <submittedName>
        <fullName evidence="10">Biopolymer transporter ExbD</fullName>
    </submittedName>
</protein>
<evidence type="ECO:0000256" key="7">
    <source>
        <dbReference type="RuleBase" id="RU003879"/>
    </source>
</evidence>